<dbReference type="GO" id="GO:0016625">
    <property type="term" value="F:oxidoreductase activity, acting on the aldehyde or oxo group of donors, iron-sulfur protein as acceptor"/>
    <property type="evidence" value="ECO:0007669"/>
    <property type="project" value="InterPro"/>
</dbReference>
<dbReference type="InterPro" id="IPR051919">
    <property type="entry name" value="W-dependent_AOR"/>
</dbReference>
<gene>
    <name evidence="2" type="ORF">S12H4_35086</name>
</gene>
<organism evidence="2">
    <name type="scientific">marine sediment metagenome</name>
    <dbReference type="NCBI Taxonomy" id="412755"/>
    <lineage>
        <taxon>unclassified sequences</taxon>
        <taxon>metagenomes</taxon>
        <taxon>ecological metagenomes</taxon>
    </lineage>
</organism>
<dbReference type="Gene3D" id="1.10.599.10">
    <property type="entry name" value="Aldehyde Ferredoxin Oxidoreductase Protein, subunit A, domain 3"/>
    <property type="match status" value="1"/>
</dbReference>
<evidence type="ECO:0000259" key="1">
    <source>
        <dbReference type="Pfam" id="PF01314"/>
    </source>
</evidence>
<dbReference type="SUPFAM" id="SSF48310">
    <property type="entry name" value="Aldehyde ferredoxin oxidoreductase, C-terminal domains"/>
    <property type="match status" value="1"/>
</dbReference>
<dbReference type="PANTHER" id="PTHR30038:SF9">
    <property type="entry name" value="ALDEHYDE FERREDOXIN OXIDOREDUCTASE"/>
    <property type="match status" value="1"/>
</dbReference>
<accession>X1SSI5</accession>
<feature type="domain" description="Aldehyde ferredoxin oxidoreductase C-terminal" evidence="1">
    <location>
        <begin position="1"/>
        <end position="237"/>
    </location>
</feature>
<dbReference type="Gene3D" id="1.10.569.10">
    <property type="entry name" value="Aldehyde Ferredoxin Oxidoreductase Protein, subunit A, domain 2"/>
    <property type="match status" value="1"/>
</dbReference>
<feature type="non-terminal residue" evidence="2">
    <location>
        <position position="1"/>
    </location>
</feature>
<proteinExistence type="predicted"/>
<comment type="caution">
    <text evidence="2">The sequence shown here is derived from an EMBL/GenBank/DDBJ whole genome shotgun (WGS) entry which is preliminary data.</text>
</comment>
<evidence type="ECO:0000313" key="2">
    <source>
        <dbReference type="EMBL" id="GAI96007.1"/>
    </source>
</evidence>
<dbReference type="InterPro" id="IPR036021">
    <property type="entry name" value="Tungsten_al_ferr_oxy-like_C"/>
</dbReference>
<dbReference type="InterPro" id="IPR013984">
    <property type="entry name" value="Ald_Fedxn_OxRdtase_dom2"/>
</dbReference>
<name>X1SSI5_9ZZZZ</name>
<dbReference type="AlphaFoldDB" id="X1SSI5"/>
<dbReference type="InterPro" id="IPR013985">
    <property type="entry name" value="Ald_Fedxn_OxRdtase_dom3"/>
</dbReference>
<reference evidence="2" key="1">
    <citation type="journal article" date="2014" name="Front. Microbiol.">
        <title>High frequency of phylogenetically diverse reductive dehalogenase-homologous genes in deep subseafloor sedimentary metagenomes.</title>
        <authorList>
            <person name="Kawai M."/>
            <person name="Futagami T."/>
            <person name="Toyoda A."/>
            <person name="Takaki Y."/>
            <person name="Nishi S."/>
            <person name="Hori S."/>
            <person name="Arai W."/>
            <person name="Tsubouchi T."/>
            <person name="Morono Y."/>
            <person name="Uchiyama I."/>
            <person name="Ito T."/>
            <person name="Fujiyama A."/>
            <person name="Inagaki F."/>
            <person name="Takami H."/>
        </authorList>
    </citation>
    <scope>NUCLEOTIDE SEQUENCE</scope>
    <source>
        <strain evidence="2">Expedition CK06-06</strain>
    </source>
</reference>
<dbReference type="InterPro" id="IPR001203">
    <property type="entry name" value="OxRdtase_Ald_Fedxn_C"/>
</dbReference>
<dbReference type="EMBL" id="BARW01020812">
    <property type="protein sequence ID" value="GAI96007.1"/>
    <property type="molecule type" value="Genomic_DNA"/>
</dbReference>
<dbReference type="GO" id="GO:0051536">
    <property type="term" value="F:iron-sulfur cluster binding"/>
    <property type="evidence" value="ECO:0007669"/>
    <property type="project" value="InterPro"/>
</dbReference>
<sequence>CDRLGMDTITAGNVAGFLIEASQRKAISERFEYGDVDAIAELLHKIARREGIGDILANGVRAAAKEWGLEDLAVHVKGLEPPAYDPRAEQGMALAYAVSDRGACHLRATIYKAELSGMIPFDQSEGKAAILLDFEDRHTLFDSLILCRFFRDLYPWERISEIIFATTGMKLDKEQLQKLALGISNKAREFNLREGLSKADDTLPNKFFEALEDSGKVLLKADFDRMLSDYYALKGWE</sequence>
<dbReference type="Pfam" id="PF01314">
    <property type="entry name" value="AFOR_C"/>
    <property type="match status" value="1"/>
</dbReference>
<protein>
    <recommendedName>
        <fullName evidence="1">Aldehyde ferredoxin oxidoreductase C-terminal domain-containing protein</fullName>
    </recommendedName>
</protein>
<dbReference type="PANTHER" id="PTHR30038">
    <property type="entry name" value="ALDEHYDE FERREDOXIN OXIDOREDUCTASE"/>
    <property type="match status" value="1"/>
</dbReference>
<dbReference type="GO" id="GO:0009055">
    <property type="term" value="F:electron transfer activity"/>
    <property type="evidence" value="ECO:0007669"/>
    <property type="project" value="InterPro"/>
</dbReference>